<dbReference type="Pfam" id="PF10400">
    <property type="entry name" value="Vir_act_alpha_C"/>
    <property type="match status" value="1"/>
</dbReference>
<gene>
    <name evidence="3" type="ORF">AB6N35_08020</name>
    <name evidence="4" type="ORF">EDD19_12119</name>
</gene>
<feature type="domain" description="Transcription regulator PadR C-terminal" evidence="2">
    <location>
        <begin position="93"/>
        <end position="178"/>
    </location>
</feature>
<evidence type="ECO:0000313" key="4">
    <source>
        <dbReference type="EMBL" id="TCW21990.1"/>
    </source>
</evidence>
<dbReference type="SUPFAM" id="SSF46785">
    <property type="entry name" value="Winged helix' DNA-binding domain"/>
    <property type="match status" value="1"/>
</dbReference>
<organism evidence="4 5">
    <name type="scientific">Dietzia cinnamea</name>
    <dbReference type="NCBI Taxonomy" id="321318"/>
    <lineage>
        <taxon>Bacteria</taxon>
        <taxon>Bacillati</taxon>
        <taxon>Actinomycetota</taxon>
        <taxon>Actinomycetes</taxon>
        <taxon>Mycobacteriales</taxon>
        <taxon>Dietziaceae</taxon>
        <taxon>Dietzia</taxon>
    </lineage>
</organism>
<dbReference type="Proteomes" id="UP001560293">
    <property type="component" value="Unassembled WGS sequence"/>
</dbReference>
<evidence type="ECO:0000259" key="1">
    <source>
        <dbReference type="Pfam" id="PF03551"/>
    </source>
</evidence>
<keyword evidence="4" id="KW-0238">DNA-binding</keyword>
<dbReference type="EMBL" id="SMCX01000021">
    <property type="protein sequence ID" value="TCW21990.1"/>
    <property type="molecule type" value="Genomic_DNA"/>
</dbReference>
<reference evidence="6" key="2">
    <citation type="submission" date="2024-07" db="EMBL/GenBank/DDBJ databases">
        <title>Pseudomonas strain that inhibits Aeromonas fish pathogens.</title>
        <authorList>
            <person name="Wildschutte H."/>
        </authorList>
    </citation>
    <scope>NUCLEOTIDE SEQUENCE [LARGE SCALE GENOMIC DNA]</scope>
    <source>
        <strain evidence="6">n60</strain>
    </source>
</reference>
<dbReference type="Pfam" id="PF03551">
    <property type="entry name" value="PadR"/>
    <property type="match status" value="1"/>
</dbReference>
<proteinExistence type="predicted"/>
<dbReference type="RefSeq" id="WP_061229483.1">
    <property type="nucleotide sequence ID" value="NZ_CP143053.1"/>
</dbReference>
<dbReference type="Gene3D" id="1.10.10.10">
    <property type="entry name" value="Winged helix-like DNA-binding domain superfamily/Winged helix DNA-binding domain"/>
    <property type="match status" value="1"/>
</dbReference>
<keyword evidence="6" id="KW-1185">Reference proteome</keyword>
<reference evidence="3" key="3">
    <citation type="submission" date="2024-07" db="EMBL/GenBank/DDBJ databases">
        <authorList>
            <person name="Wildschutte H."/>
        </authorList>
    </citation>
    <scope>NUCLEOTIDE SEQUENCE</scope>
    <source>
        <strain evidence="3">N60</strain>
    </source>
</reference>
<dbReference type="InterPro" id="IPR036390">
    <property type="entry name" value="WH_DNA-bd_sf"/>
</dbReference>
<evidence type="ECO:0000313" key="6">
    <source>
        <dbReference type="Proteomes" id="UP001560293"/>
    </source>
</evidence>
<name>A0A4R3ZR19_9ACTN</name>
<reference evidence="4 5" key="1">
    <citation type="submission" date="2019-03" db="EMBL/GenBank/DDBJ databases">
        <title>Root nodule microbial communities of legume samples collected from USA, Mexico and Botswana.</title>
        <authorList>
            <person name="Hirsch A."/>
        </authorList>
    </citation>
    <scope>NUCLEOTIDE SEQUENCE [LARGE SCALE GENOMIC DNA]</scope>
    <source>
        <strain evidence="4 5">55</strain>
    </source>
</reference>
<comment type="caution">
    <text evidence="4">The sequence shown here is derived from an EMBL/GenBank/DDBJ whole genome shotgun (WGS) entry which is preliminary data.</text>
</comment>
<dbReference type="PANTHER" id="PTHR43252:SF4">
    <property type="entry name" value="TRANSCRIPTIONAL REGULATORY PROTEIN"/>
    <property type="match status" value="1"/>
</dbReference>
<dbReference type="PANTHER" id="PTHR43252">
    <property type="entry name" value="TRANSCRIPTIONAL REGULATOR YQJI"/>
    <property type="match status" value="1"/>
</dbReference>
<dbReference type="Proteomes" id="UP000295805">
    <property type="component" value="Unassembled WGS sequence"/>
</dbReference>
<evidence type="ECO:0000313" key="3">
    <source>
        <dbReference type="EMBL" id="MEX6464301.1"/>
    </source>
</evidence>
<dbReference type="EMBL" id="JBFTEZ010000002">
    <property type="protein sequence ID" value="MEX6464301.1"/>
    <property type="molecule type" value="Genomic_DNA"/>
</dbReference>
<dbReference type="InterPro" id="IPR036388">
    <property type="entry name" value="WH-like_DNA-bd_sf"/>
</dbReference>
<dbReference type="InterPro" id="IPR018309">
    <property type="entry name" value="Tscrpt_reg_PadR_C"/>
</dbReference>
<dbReference type="Gene3D" id="6.10.140.190">
    <property type="match status" value="1"/>
</dbReference>
<protein>
    <submittedName>
        <fullName evidence="3 4">PadR family transcriptional regulator</fullName>
    </submittedName>
</protein>
<dbReference type="GO" id="GO:0003677">
    <property type="term" value="F:DNA binding"/>
    <property type="evidence" value="ECO:0007669"/>
    <property type="project" value="UniProtKB-KW"/>
</dbReference>
<dbReference type="GeneID" id="89529317"/>
<feature type="domain" description="Transcription regulator PadR N-terminal" evidence="1">
    <location>
        <begin position="7"/>
        <end position="80"/>
    </location>
</feature>
<accession>A0A4R3ZR19</accession>
<evidence type="ECO:0000259" key="2">
    <source>
        <dbReference type="Pfam" id="PF10400"/>
    </source>
</evidence>
<evidence type="ECO:0000313" key="5">
    <source>
        <dbReference type="Proteomes" id="UP000295805"/>
    </source>
</evidence>
<sequence>MSLRFAILTSLTEREGSGIELARRFDRSIGYFWPATHQQIYRELDRLASAGLIRELPRDGPPRRGQPRRFAVTDDGRRSLVEWIGEDDAPDVTRSTLAVRVRAAAATGRTDEVRRALEHHRARRQDNLERYREIEKRDFSAVDPSDPRGVLQHRVLSLGIEEERAWLRWCDETLEALDRLPPPAHRASSSRRVDAPS</sequence>
<dbReference type="InterPro" id="IPR005149">
    <property type="entry name" value="Tscrpt_reg_PadR_N"/>
</dbReference>
<dbReference type="AlphaFoldDB" id="A0A4R3ZR19"/>